<dbReference type="InterPro" id="IPR013979">
    <property type="entry name" value="TIF_beta_prop-like"/>
</dbReference>
<evidence type="ECO:0000313" key="7">
    <source>
        <dbReference type="Proteomes" id="UP000054937"/>
    </source>
</evidence>
<dbReference type="InterPro" id="IPR040132">
    <property type="entry name" value="Tex1/THOC3"/>
</dbReference>
<dbReference type="OMA" id="WNADGRH"/>
<reference evidence="6 7" key="1">
    <citation type="journal article" date="2015" name="Sci. Rep.">
        <title>Genome of the facultative scuticociliatosis pathogen Pseudocohnilembus persalinus provides insight into its virulence through horizontal gene transfer.</title>
        <authorList>
            <person name="Xiong J."/>
            <person name="Wang G."/>
            <person name="Cheng J."/>
            <person name="Tian M."/>
            <person name="Pan X."/>
            <person name="Warren A."/>
            <person name="Jiang C."/>
            <person name="Yuan D."/>
            <person name="Miao W."/>
        </authorList>
    </citation>
    <scope>NUCLEOTIDE SEQUENCE [LARGE SCALE GENOMIC DNA]</scope>
    <source>
        <strain evidence="6">36N120E</strain>
    </source>
</reference>
<gene>
    <name evidence="6" type="ORF">PPERSA_06209</name>
</gene>
<evidence type="ECO:0000256" key="2">
    <source>
        <dbReference type="ARBA" id="ARBA00022737"/>
    </source>
</evidence>
<comment type="caution">
    <text evidence="6">The sequence shown here is derived from an EMBL/GenBank/DDBJ whole genome shotgun (WGS) entry which is preliminary data.</text>
</comment>
<evidence type="ECO:0000256" key="1">
    <source>
        <dbReference type="ARBA" id="ARBA00022574"/>
    </source>
</evidence>
<dbReference type="Pfam" id="PF08662">
    <property type="entry name" value="eIF2A"/>
    <property type="match status" value="1"/>
</dbReference>
<dbReference type="PANTHER" id="PTHR22839:SF0">
    <property type="entry name" value="THO COMPLEX SUBUNIT 3"/>
    <property type="match status" value="1"/>
</dbReference>
<sequence>MEDQVEKEYESEIFAKYQDMSYLAYKKSAFALDWNCNGKYLATADNTIKIYKYRNLALQKESEVKAHSLNVETLAWHPIQKQVLCTCSRDSVKLWKYKAREIKMNHSYKSKADNTYLCWSPDGSQLAVGNKDNVIIFFDSETFKPVQEMKLEDSEINEFAWDPKGSVLFVAACSKNIGYIKVYNGKNPTQPLAQLECHRAMISTLQIDPTGKYFATGGNDAMVAIWDMYEMICTDTFHSFQGIVKKLSFSNDGKYLATATDDDFISIYNNQKRLLSYRIKQPQADQKEEKRSINIVKWHPTEMVLAYISEVKKESSREVYLTVFGEKNK</sequence>
<dbReference type="GO" id="GO:0000445">
    <property type="term" value="C:THO complex part of transcription export complex"/>
    <property type="evidence" value="ECO:0007669"/>
    <property type="project" value="TreeGrafter"/>
</dbReference>
<dbReference type="OrthoDB" id="310488at2759"/>
<evidence type="ECO:0000256" key="3">
    <source>
        <dbReference type="ARBA" id="ARBA00046343"/>
    </source>
</evidence>
<dbReference type="InterPro" id="IPR036322">
    <property type="entry name" value="WD40_repeat_dom_sf"/>
</dbReference>
<evidence type="ECO:0000313" key="6">
    <source>
        <dbReference type="EMBL" id="KRX08031.1"/>
    </source>
</evidence>
<organism evidence="6 7">
    <name type="scientific">Pseudocohnilembus persalinus</name>
    <name type="common">Ciliate</name>
    <dbReference type="NCBI Taxonomy" id="266149"/>
    <lineage>
        <taxon>Eukaryota</taxon>
        <taxon>Sar</taxon>
        <taxon>Alveolata</taxon>
        <taxon>Ciliophora</taxon>
        <taxon>Intramacronucleata</taxon>
        <taxon>Oligohymenophorea</taxon>
        <taxon>Scuticociliatia</taxon>
        <taxon>Philasterida</taxon>
        <taxon>Pseudocohnilembidae</taxon>
        <taxon>Pseudocohnilembus</taxon>
    </lineage>
</organism>
<keyword evidence="1 4" id="KW-0853">WD repeat</keyword>
<keyword evidence="2" id="KW-0677">Repeat</keyword>
<dbReference type="Proteomes" id="UP000054937">
    <property type="component" value="Unassembled WGS sequence"/>
</dbReference>
<keyword evidence="7" id="KW-1185">Reference proteome</keyword>
<dbReference type="EMBL" id="LDAU01000076">
    <property type="protein sequence ID" value="KRX08031.1"/>
    <property type="molecule type" value="Genomic_DNA"/>
</dbReference>
<dbReference type="GO" id="GO:0006406">
    <property type="term" value="P:mRNA export from nucleus"/>
    <property type="evidence" value="ECO:0007669"/>
    <property type="project" value="InterPro"/>
</dbReference>
<dbReference type="SUPFAM" id="SSF50978">
    <property type="entry name" value="WD40 repeat-like"/>
    <property type="match status" value="1"/>
</dbReference>
<feature type="repeat" description="WD" evidence="4">
    <location>
        <begin position="64"/>
        <end position="105"/>
    </location>
</feature>
<evidence type="ECO:0000259" key="5">
    <source>
        <dbReference type="Pfam" id="PF08662"/>
    </source>
</evidence>
<dbReference type="Gene3D" id="2.130.10.10">
    <property type="entry name" value="YVTN repeat-like/Quinoprotein amine dehydrogenase"/>
    <property type="match status" value="2"/>
</dbReference>
<name>A0A0V0R0E2_PSEPJ</name>
<dbReference type="AlphaFoldDB" id="A0A0V0R0E2"/>
<dbReference type="InterPro" id="IPR001680">
    <property type="entry name" value="WD40_rpt"/>
</dbReference>
<dbReference type="Pfam" id="PF00400">
    <property type="entry name" value="WD40"/>
    <property type="match status" value="3"/>
</dbReference>
<dbReference type="PROSITE" id="PS50082">
    <property type="entry name" value="WD_REPEATS_2"/>
    <property type="match status" value="2"/>
</dbReference>
<accession>A0A0V0R0E2</accession>
<proteinExistence type="inferred from homology"/>
<dbReference type="InterPro" id="IPR015943">
    <property type="entry name" value="WD40/YVTN_repeat-like_dom_sf"/>
</dbReference>
<protein>
    <submittedName>
        <fullName evidence="6">WD40-repeat-containing domain</fullName>
    </submittedName>
</protein>
<evidence type="ECO:0000256" key="4">
    <source>
        <dbReference type="PROSITE-ProRule" id="PRU00221"/>
    </source>
</evidence>
<dbReference type="PROSITE" id="PS50294">
    <property type="entry name" value="WD_REPEATS_REGION"/>
    <property type="match status" value="1"/>
</dbReference>
<dbReference type="PANTHER" id="PTHR22839">
    <property type="entry name" value="THO COMPLEX SUBUNIT 3 THO3"/>
    <property type="match status" value="1"/>
</dbReference>
<feature type="domain" description="Translation initiation factor beta propellor-like" evidence="5">
    <location>
        <begin position="113"/>
        <end position="216"/>
    </location>
</feature>
<dbReference type="InParanoid" id="A0A0V0R0E2"/>
<dbReference type="SMART" id="SM00320">
    <property type="entry name" value="WD40"/>
    <property type="match status" value="6"/>
</dbReference>
<comment type="similarity">
    <text evidence="3">Belongs to the THOC3 family.</text>
</comment>
<feature type="repeat" description="WD" evidence="4">
    <location>
        <begin position="195"/>
        <end position="228"/>
    </location>
</feature>